<dbReference type="InterPro" id="IPR008570">
    <property type="entry name" value="ESCRT-II_cplx_Vps25-sub"/>
</dbReference>
<accession>A0ABY8U2V4</accession>
<evidence type="ECO:0000256" key="3">
    <source>
        <dbReference type="ARBA" id="ARBA00022927"/>
    </source>
</evidence>
<dbReference type="InterPro" id="IPR036390">
    <property type="entry name" value="WH_DNA-bd_sf"/>
</dbReference>
<gene>
    <name evidence="4" type="ORF">OEZ85_002403</name>
</gene>
<dbReference type="InterPro" id="IPR014041">
    <property type="entry name" value="ESCRT-II_cplx_Vps25-sub_N"/>
</dbReference>
<keyword evidence="5" id="KW-1185">Reference proteome</keyword>
<keyword evidence="3" id="KW-0653">Protein transport</keyword>
<evidence type="ECO:0000256" key="1">
    <source>
        <dbReference type="ARBA" id="ARBA00009674"/>
    </source>
</evidence>
<evidence type="ECO:0000313" key="5">
    <source>
        <dbReference type="Proteomes" id="UP001244341"/>
    </source>
</evidence>
<comment type="similarity">
    <text evidence="1">Belongs to the VPS25 family.</text>
</comment>
<evidence type="ECO:0000256" key="2">
    <source>
        <dbReference type="ARBA" id="ARBA00022448"/>
    </source>
</evidence>
<dbReference type="InterPro" id="IPR036388">
    <property type="entry name" value="WH-like_DNA-bd_sf"/>
</dbReference>
<reference evidence="4 5" key="1">
    <citation type="submission" date="2023-05" db="EMBL/GenBank/DDBJ databases">
        <title>A 100% complete, gapless, phased diploid assembly of the Scenedesmus obliquus UTEX 3031 genome.</title>
        <authorList>
            <person name="Biondi T.C."/>
            <person name="Hanschen E.R."/>
            <person name="Kwon T."/>
            <person name="Eng W."/>
            <person name="Kruse C.P.S."/>
            <person name="Koehler S.I."/>
            <person name="Kunde Y."/>
            <person name="Gleasner C.D."/>
            <person name="You Mak K.T."/>
            <person name="Polle J."/>
            <person name="Hovde B.T."/>
            <person name="Starkenburg S.R."/>
        </authorList>
    </citation>
    <scope>NUCLEOTIDE SEQUENCE [LARGE SCALE GENOMIC DNA]</scope>
    <source>
        <strain evidence="4 5">DOE0152z</strain>
    </source>
</reference>
<proteinExistence type="inferred from homology"/>
<name>A0ABY8U2V4_TETOB</name>
<dbReference type="Pfam" id="PF05871">
    <property type="entry name" value="ESCRT-II"/>
    <property type="match status" value="1"/>
</dbReference>
<dbReference type="EMBL" id="CP126213">
    <property type="protein sequence ID" value="WIA15791.1"/>
    <property type="molecule type" value="Genomic_DNA"/>
</dbReference>
<protein>
    <recommendedName>
        <fullName evidence="6">Vacuolar protein-sorting-associated protein 25</fullName>
    </recommendedName>
</protein>
<dbReference type="SUPFAM" id="SSF46785">
    <property type="entry name" value="Winged helix' DNA-binding domain"/>
    <property type="match status" value="2"/>
</dbReference>
<dbReference type="Gene3D" id="1.10.10.10">
    <property type="entry name" value="Winged helix-like DNA-binding domain superfamily/Winged helix DNA-binding domain"/>
    <property type="match status" value="1"/>
</dbReference>
<dbReference type="PANTHER" id="PTHR13149:SF0">
    <property type="entry name" value="VACUOLAR PROTEIN-SORTING-ASSOCIATED PROTEIN 25"/>
    <property type="match status" value="1"/>
</dbReference>
<dbReference type="Gene3D" id="1.10.10.570">
    <property type="entry name" value="Winged helix' DNA-binding domain. Chain C. Domain 1"/>
    <property type="match status" value="1"/>
</dbReference>
<dbReference type="PANTHER" id="PTHR13149">
    <property type="entry name" value="VACUOLAR PROTEIN SORTING-ASSOCIATED PROTEIN VPS25"/>
    <property type="match status" value="1"/>
</dbReference>
<evidence type="ECO:0008006" key="6">
    <source>
        <dbReference type="Google" id="ProtNLM"/>
    </source>
</evidence>
<evidence type="ECO:0000313" key="4">
    <source>
        <dbReference type="EMBL" id="WIA15791.1"/>
    </source>
</evidence>
<sequence>MGSSSTFSWPYFYQYPPYFTRQPVKETADRQSSLWGSLILAYCKHHKLYVLSPSEDIPLWVNKDINRRLAPEAAVSFLDDLVAAGSALWLDGGAKLLNALSLSTLCMWESCRAAGSALWLDGGAKPLKASSALWLDGGAKARCLVLWRRLPDVAAAIASWAASYGMADSVMLLDELAAGPEVAGTELEGLHREVLLRALQLLEAQGKVKLFKGATPEEEGVKFL</sequence>
<dbReference type="Proteomes" id="UP001244341">
    <property type="component" value="Chromosome 6b"/>
</dbReference>
<keyword evidence="2" id="KW-0813">Transport</keyword>
<organism evidence="4 5">
    <name type="scientific">Tetradesmus obliquus</name>
    <name type="common">Green alga</name>
    <name type="synonym">Acutodesmus obliquus</name>
    <dbReference type="NCBI Taxonomy" id="3088"/>
    <lineage>
        <taxon>Eukaryota</taxon>
        <taxon>Viridiplantae</taxon>
        <taxon>Chlorophyta</taxon>
        <taxon>core chlorophytes</taxon>
        <taxon>Chlorophyceae</taxon>
        <taxon>CS clade</taxon>
        <taxon>Sphaeropleales</taxon>
        <taxon>Scenedesmaceae</taxon>
        <taxon>Tetradesmus</taxon>
    </lineage>
</organism>